<gene>
    <name evidence="1" type="ORF">NCTC13533_01922</name>
</gene>
<dbReference type="EMBL" id="UFVQ01000003">
    <property type="protein sequence ID" value="STC95565.1"/>
    <property type="molecule type" value="Genomic_DNA"/>
</dbReference>
<evidence type="ECO:0000313" key="1">
    <source>
        <dbReference type="EMBL" id="STC95565.1"/>
    </source>
</evidence>
<sequence length="195" mass="21053">MGESFGDLDRIGPKTLLKLKKGLQDFINSDKGKSLAPTELKETQDQIKRLDDLITTNNPYKAIGIAVDLYKQKRKELNEIEKKSGKGSDEYKAKLEETNKAFVNIVEITGAAAQATIAVVGTIGDAFGGLSDDLKQTLAEVQQLIDGIVNTVAGYFSGNYGQMISGIVQIVGAMVKLLSGDKGRGKTDQRVANRC</sequence>
<protein>
    <submittedName>
        <fullName evidence="1">Uncharacterized protein</fullName>
    </submittedName>
</protein>
<organism evidence="1 2">
    <name type="scientific">Chryseobacterium carnipullorum</name>
    <dbReference type="NCBI Taxonomy" id="1124835"/>
    <lineage>
        <taxon>Bacteria</taxon>
        <taxon>Pseudomonadati</taxon>
        <taxon>Bacteroidota</taxon>
        <taxon>Flavobacteriia</taxon>
        <taxon>Flavobacteriales</taxon>
        <taxon>Weeksellaceae</taxon>
        <taxon>Chryseobacterium group</taxon>
        <taxon>Chryseobacterium</taxon>
    </lineage>
</organism>
<proteinExistence type="predicted"/>
<accession>A0A376DU68</accession>
<dbReference type="RefSeq" id="WP_128124820.1">
    <property type="nucleotide sequence ID" value="NZ_UFVQ01000003.1"/>
</dbReference>
<dbReference type="AlphaFoldDB" id="A0A376DU68"/>
<reference evidence="1 2" key="1">
    <citation type="submission" date="2018-06" db="EMBL/GenBank/DDBJ databases">
        <authorList>
            <consortium name="Pathogen Informatics"/>
            <person name="Doyle S."/>
        </authorList>
    </citation>
    <scope>NUCLEOTIDE SEQUENCE [LARGE SCALE GENOMIC DNA]</scope>
    <source>
        <strain evidence="1 2">NCTC13533</strain>
    </source>
</reference>
<name>A0A376DU68_CHRCU</name>
<evidence type="ECO:0000313" key="2">
    <source>
        <dbReference type="Proteomes" id="UP000255224"/>
    </source>
</evidence>
<dbReference type="Proteomes" id="UP000255224">
    <property type="component" value="Unassembled WGS sequence"/>
</dbReference>